<keyword evidence="3" id="KW-1185">Reference proteome</keyword>
<organism evidence="2 3">
    <name type="scientific">Canna indica</name>
    <name type="common">Indian-shot</name>
    <dbReference type="NCBI Taxonomy" id="4628"/>
    <lineage>
        <taxon>Eukaryota</taxon>
        <taxon>Viridiplantae</taxon>
        <taxon>Streptophyta</taxon>
        <taxon>Embryophyta</taxon>
        <taxon>Tracheophyta</taxon>
        <taxon>Spermatophyta</taxon>
        <taxon>Magnoliopsida</taxon>
        <taxon>Liliopsida</taxon>
        <taxon>Zingiberales</taxon>
        <taxon>Cannaceae</taxon>
        <taxon>Canna</taxon>
    </lineage>
</organism>
<dbReference type="EMBL" id="CP136890">
    <property type="protein sequence ID" value="WOK93957.1"/>
    <property type="molecule type" value="Genomic_DNA"/>
</dbReference>
<dbReference type="Proteomes" id="UP001327560">
    <property type="component" value="Chromosome 1"/>
</dbReference>
<protein>
    <submittedName>
        <fullName evidence="2">Uncharacterized protein</fullName>
    </submittedName>
</protein>
<name>A0AAQ3JQE3_9LILI</name>
<evidence type="ECO:0000256" key="1">
    <source>
        <dbReference type="SAM" id="MobiDB-lite"/>
    </source>
</evidence>
<feature type="region of interest" description="Disordered" evidence="1">
    <location>
        <begin position="151"/>
        <end position="189"/>
    </location>
</feature>
<sequence length="224" mass="25350">MFIGWWLAREEEPDEGWVIKCNDARLRVVESQAPITLDKWLASATDEEEMEMTYCEPMGIDPSIWSPYYVQLTEFGDKAVVIGMTCSHMHADPTCAFLLVCAWSDAHRRAYIMYPPFLHPPALLPRANARTCSPFFSSEFVVVASDPKKGRMANLPPSSSPTPMSSQASLTPASPLPLPHPRRPLLDPHRSRHRDEAWCFTQLHRHHARHRTTSTAPAQTSTWA</sequence>
<feature type="compositionally biased region" description="Low complexity" evidence="1">
    <location>
        <begin position="161"/>
        <end position="173"/>
    </location>
</feature>
<evidence type="ECO:0000313" key="2">
    <source>
        <dbReference type="EMBL" id="WOK93957.1"/>
    </source>
</evidence>
<proteinExistence type="predicted"/>
<dbReference type="InterPro" id="IPR023213">
    <property type="entry name" value="CAT-like_dom_sf"/>
</dbReference>
<gene>
    <name evidence="2" type="ORF">Cni_G02658</name>
</gene>
<dbReference type="AlphaFoldDB" id="A0AAQ3JQE3"/>
<dbReference type="Pfam" id="PF02458">
    <property type="entry name" value="Transferase"/>
    <property type="match status" value="1"/>
</dbReference>
<dbReference type="Gene3D" id="3.30.559.10">
    <property type="entry name" value="Chloramphenicol acetyltransferase-like domain"/>
    <property type="match status" value="1"/>
</dbReference>
<evidence type="ECO:0000313" key="3">
    <source>
        <dbReference type="Proteomes" id="UP001327560"/>
    </source>
</evidence>
<accession>A0AAQ3JQE3</accession>
<reference evidence="2 3" key="1">
    <citation type="submission" date="2023-10" db="EMBL/GenBank/DDBJ databases">
        <title>Chromosome-scale genome assembly provides insights into flower coloration mechanisms of Canna indica.</title>
        <authorList>
            <person name="Li C."/>
        </authorList>
    </citation>
    <scope>NUCLEOTIDE SEQUENCE [LARGE SCALE GENOMIC DNA]</scope>
    <source>
        <tissue evidence="2">Flower</tissue>
    </source>
</reference>
<feature type="region of interest" description="Disordered" evidence="1">
    <location>
        <begin position="205"/>
        <end position="224"/>
    </location>
</feature>